<keyword evidence="5 14" id="KW-0349">Heme</keyword>
<gene>
    <name evidence="16" type="ORF">MVEN_01354600</name>
</gene>
<evidence type="ECO:0000256" key="8">
    <source>
        <dbReference type="ARBA" id="ARBA00022989"/>
    </source>
</evidence>
<comment type="caution">
    <text evidence="16">The sequence shown here is derived from an EMBL/GenBank/DDBJ whole genome shotgun (WGS) entry which is preliminary data.</text>
</comment>
<keyword evidence="7 14" id="KW-0479">Metal-binding</keyword>
<dbReference type="GO" id="GO:0020037">
    <property type="term" value="F:heme binding"/>
    <property type="evidence" value="ECO:0007669"/>
    <property type="project" value="InterPro"/>
</dbReference>
<evidence type="ECO:0000256" key="5">
    <source>
        <dbReference type="ARBA" id="ARBA00022617"/>
    </source>
</evidence>
<evidence type="ECO:0000256" key="13">
    <source>
        <dbReference type="ARBA" id="ARBA00023180"/>
    </source>
</evidence>
<dbReference type="InterPro" id="IPR002401">
    <property type="entry name" value="Cyt_P450_E_grp-I"/>
</dbReference>
<dbReference type="GO" id="GO:0005506">
    <property type="term" value="F:iron ion binding"/>
    <property type="evidence" value="ECO:0007669"/>
    <property type="project" value="InterPro"/>
</dbReference>
<dbReference type="InterPro" id="IPR001128">
    <property type="entry name" value="Cyt_P450"/>
</dbReference>
<keyword evidence="11 15" id="KW-0503">Monooxygenase</keyword>
<evidence type="ECO:0000256" key="3">
    <source>
        <dbReference type="ARBA" id="ARBA00005179"/>
    </source>
</evidence>
<keyword evidence="13" id="KW-0325">Glycoprotein</keyword>
<dbReference type="Proteomes" id="UP000620124">
    <property type="component" value="Unassembled WGS sequence"/>
</dbReference>
<comment type="cofactor">
    <cofactor evidence="1 14">
        <name>heme</name>
        <dbReference type="ChEBI" id="CHEBI:30413"/>
    </cofactor>
</comment>
<dbReference type="GO" id="GO:0004497">
    <property type="term" value="F:monooxygenase activity"/>
    <property type="evidence" value="ECO:0007669"/>
    <property type="project" value="UniProtKB-KW"/>
</dbReference>
<keyword evidence="6" id="KW-0812">Transmembrane</keyword>
<dbReference type="PROSITE" id="PS00086">
    <property type="entry name" value="CYTOCHROME_P450"/>
    <property type="match status" value="1"/>
</dbReference>
<sequence>MTRLEGPPTVPLLGNLHLLPNPGEMHLKFMEWSKKYGDILSIKIGSSTMVVLSSPTAIKEVVDKSSWAASSRPANYLAGLAAGGYHILFAADTALLRSLRKTIARFFSPSNALHRVPVQAAESTQLLYEIITQPENFSDSIRRVASFTSPKMQSFYQMLHRFLHILLPGVYPPVDLPPVLKYLPERWAPWLAACRRSKSEMAAFHMEHSRAAELNLEDGPLEEYDIFSYTGFTLVEAGSDTSAAYLLSLTLILAVYPEHQERARREIEAVVGIARLPELADFKHMPFVEALIKEVIRIRPIFPIGVPHFTTEDILYKDYVVPKDTTIVLNTYSVFHNPEIFEEPEVFNPERFMKSEHGTRPGMDTDFRDNFLFGAGRRICPGQYVARATMQLTTMRLIWAFSFSSAVDTKTERPIGRELDFYDPEFVVMPYPFKCAIQPRSNEQRDMILSASKDAKFLLQRYEH</sequence>
<proteinExistence type="inferred from homology"/>
<comment type="pathway">
    <text evidence="3">Secondary metabolite biosynthesis.</text>
</comment>
<keyword evidence="17" id="KW-1185">Reference proteome</keyword>
<organism evidence="16 17">
    <name type="scientific">Mycena venus</name>
    <dbReference type="NCBI Taxonomy" id="2733690"/>
    <lineage>
        <taxon>Eukaryota</taxon>
        <taxon>Fungi</taxon>
        <taxon>Dikarya</taxon>
        <taxon>Basidiomycota</taxon>
        <taxon>Agaricomycotina</taxon>
        <taxon>Agaricomycetes</taxon>
        <taxon>Agaricomycetidae</taxon>
        <taxon>Agaricales</taxon>
        <taxon>Marasmiineae</taxon>
        <taxon>Mycenaceae</taxon>
        <taxon>Mycena</taxon>
    </lineage>
</organism>
<evidence type="ECO:0000256" key="10">
    <source>
        <dbReference type="ARBA" id="ARBA00023004"/>
    </source>
</evidence>
<dbReference type="PRINTS" id="PR00463">
    <property type="entry name" value="EP450I"/>
</dbReference>
<protein>
    <submittedName>
        <fullName evidence="16">Cytochrome P450</fullName>
    </submittedName>
</protein>
<evidence type="ECO:0000313" key="17">
    <source>
        <dbReference type="Proteomes" id="UP000620124"/>
    </source>
</evidence>
<name>A0A8H6XY74_9AGAR</name>
<keyword evidence="10 14" id="KW-0408">Iron</keyword>
<keyword evidence="8" id="KW-1133">Transmembrane helix</keyword>
<dbReference type="AlphaFoldDB" id="A0A8H6XY74"/>
<keyword evidence="9 15" id="KW-0560">Oxidoreductase</keyword>
<evidence type="ECO:0000256" key="7">
    <source>
        <dbReference type="ARBA" id="ARBA00022723"/>
    </source>
</evidence>
<dbReference type="OrthoDB" id="1103324at2759"/>
<evidence type="ECO:0000256" key="12">
    <source>
        <dbReference type="ARBA" id="ARBA00023136"/>
    </source>
</evidence>
<dbReference type="EMBL" id="JACAZI010000010">
    <property type="protein sequence ID" value="KAF7350490.1"/>
    <property type="molecule type" value="Genomic_DNA"/>
</dbReference>
<evidence type="ECO:0000256" key="1">
    <source>
        <dbReference type="ARBA" id="ARBA00001971"/>
    </source>
</evidence>
<dbReference type="PRINTS" id="PR00385">
    <property type="entry name" value="P450"/>
</dbReference>
<dbReference type="Pfam" id="PF00067">
    <property type="entry name" value="p450"/>
    <property type="match status" value="1"/>
</dbReference>
<reference evidence="16" key="1">
    <citation type="submission" date="2020-05" db="EMBL/GenBank/DDBJ databases">
        <title>Mycena genomes resolve the evolution of fungal bioluminescence.</title>
        <authorList>
            <person name="Tsai I.J."/>
        </authorList>
    </citation>
    <scope>NUCLEOTIDE SEQUENCE</scope>
    <source>
        <strain evidence="16">CCC161011</strain>
    </source>
</reference>
<evidence type="ECO:0000256" key="15">
    <source>
        <dbReference type="RuleBase" id="RU000461"/>
    </source>
</evidence>
<evidence type="ECO:0000256" key="14">
    <source>
        <dbReference type="PIRSR" id="PIRSR602401-1"/>
    </source>
</evidence>
<evidence type="ECO:0000313" key="16">
    <source>
        <dbReference type="EMBL" id="KAF7350490.1"/>
    </source>
</evidence>
<dbReference type="Gene3D" id="1.10.630.10">
    <property type="entry name" value="Cytochrome P450"/>
    <property type="match status" value="1"/>
</dbReference>
<keyword evidence="12" id="KW-0472">Membrane</keyword>
<comment type="similarity">
    <text evidence="4 15">Belongs to the cytochrome P450 family.</text>
</comment>
<comment type="subcellular location">
    <subcellularLocation>
        <location evidence="2">Membrane</location>
        <topology evidence="2">Single-pass membrane protein</topology>
    </subcellularLocation>
</comment>
<dbReference type="PANTHER" id="PTHR46300:SF2">
    <property type="entry name" value="CYTOCHROME P450 MONOOXYGENASE ALNH-RELATED"/>
    <property type="match status" value="1"/>
</dbReference>
<evidence type="ECO:0000256" key="11">
    <source>
        <dbReference type="ARBA" id="ARBA00023033"/>
    </source>
</evidence>
<feature type="binding site" description="axial binding residue" evidence="14">
    <location>
        <position position="380"/>
    </location>
    <ligand>
        <name>heme</name>
        <dbReference type="ChEBI" id="CHEBI:30413"/>
    </ligand>
    <ligandPart>
        <name>Fe</name>
        <dbReference type="ChEBI" id="CHEBI:18248"/>
    </ligandPart>
</feature>
<dbReference type="InterPro" id="IPR017972">
    <property type="entry name" value="Cyt_P450_CS"/>
</dbReference>
<evidence type="ECO:0000256" key="4">
    <source>
        <dbReference type="ARBA" id="ARBA00010617"/>
    </source>
</evidence>
<dbReference type="SUPFAM" id="SSF48264">
    <property type="entry name" value="Cytochrome P450"/>
    <property type="match status" value="1"/>
</dbReference>
<dbReference type="GO" id="GO:0016705">
    <property type="term" value="F:oxidoreductase activity, acting on paired donors, with incorporation or reduction of molecular oxygen"/>
    <property type="evidence" value="ECO:0007669"/>
    <property type="project" value="InterPro"/>
</dbReference>
<dbReference type="InterPro" id="IPR050364">
    <property type="entry name" value="Cytochrome_P450_fung"/>
</dbReference>
<accession>A0A8H6XY74</accession>
<dbReference type="GO" id="GO:0016020">
    <property type="term" value="C:membrane"/>
    <property type="evidence" value="ECO:0007669"/>
    <property type="project" value="UniProtKB-SubCell"/>
</dbReference>
<dbReference type="PANTHER" id="PTHR46300">
    <property type="entry name" value="P450, PUTATIVE (EUROFUNG)-RELATED-RELATED"/>
    <property type="match status" value="1"/>
</dbReference>
<dbReference type="InterPro" id="IPR036396">
    <property type="entry name" value="Cyt_P450_sf"/>
</dbReference>
<evidence type="ECO:0000256" key="9">
    <source>
        <dbReference type="ARBA" id="ARBA00023002"/>
    </source>
</evidence>
<evidence type="ECO:0000256" key="2">
    <source>
        <dbReference type="ARBA" id="ARBA00004167"/>
    </source>
</evidence>
<evidence type="ECO:0000256" key="6">
    <source>
        <dbReference type="ARBA" id="ARBA00022692"/>
    </source>
</evidence>